<evidence type="ECO:0000256" key="6">
    <source>
        <dbReference type="ARBA" id="ARBA00022777"/>
    </source>
</evidence>
<keyword evidence="6 10" id="KW-0418">Kinase</keyword>
<dbReference type="EC" id="2.7.13.3" evidence="2"/>
<dbReference type="InterPro" id="IPR036097">
    <property type="entry name" value="HisK_dim/P_sf"/>
</dbReference>
<dbReference type="PANTHER" id="PTHR43065:SF10">
    <property type="entry name" value="PEROXIDE STRESS-ACTIVATED HISTIDINE KINASE MAK3"/>
    <property type="match status" value="1"/>
</dbReference>
<evidence type="ECO:0000313" key="10">
    <source>
        <dbReference type="EMBL" id="KEZ76179.1"/>
    </source>
</evidence>
<dbReference type="SUPFAM" id="SSF55785">
    <property type="entry name" value="PYP-like sensor domain (PAS domain)"/>
    <property type="match status" value="1"/>
</dbReference>
<dbReference type="SMART" id="SM00387">
    <property type="entry name" value="HATPase_c"/>
    <property type="match status" value="1"/>
</dbReference>
<dbReference type="SMART" id="SM00388">
    <property type="entry name" value="HisKA"/>
    <property type="match status" value="1"/>
</dbReference>
<organism evidence="10 11">
    <name type="scientific">Salinisphaera hydrothermalis (strain C41B8)</name>
    <dbReference type="NCBI Taxonomy" id="1304275"/>
    <lineage>
        <taxon>Bacteria</taxon>
        <taxon>Pseudomonadati</taxon>
        <taxon>Pseudomonadota</taxon>
        <taxon>Gammaproteobacteria</taxon>
        <taxon>Salinisphaerales</taxon>
        <taxon>Salinisphaeraceae</taxon>
        <taxon>Salinisphaera</taxon>
    </lineage>
</organism>
<evidence type="ECO:0000256" key="3">
    <source>
        <dbReference type="ARBA" id="ARBA00022553"/>
    </source>
</evidence>
<keyword evidence="3" id="KW-0597">Phosphoprotein</keyword>
<dbReference type="STRING" id="1304275.C41B8_16299"/>
<comment type="catalytic activity">
    <reaction evidence="1">
        <text>ATP + protein L-histidine = ADP + protein N-phospho-L-histidine.</text>
        <dbReference type="EC" id="2.7.13.3"/>
    </reaction>
</comment>
<dbReference type="InterPro" id="IPR003594">
    <property type="entry name" value="HATPase_dom"/>
</dbReference>
<dbReference type="EMBL" id="APNK01000037">
    <property type="protein sequence ID" value="KEZ76179.1"/>
    <property type="molecule type" value="Genomic_DNA"/>
</dbReference>
<dbReference type="PRINTS" id="PR00344">
    <property type="entry name" value="BCTRLSENSOR"/>
</dbReference>
<reference evidence="10 11" key="1">
    <citation type="submission" date="2013-03" db="EMBL/GenBank/DDBJ databases">
        <title>Salinisphaera hydrothermalis C41B8 Genome Sequencing.</title>
        <authorList>
            <person name="Li C."/>
            <person name="Lai Q."/>
            <person name="Shao Z."/>
        </authorList>
    </citation>
    <scope>NUCLEOTIDE SEQUENCE [LARGE SCALE GENOMIC DNA]</scope>
    <source>
        <strain evidence="10 11">C41B8</strain>
    </source>
</reference>
<dbReference type="AlphaFoldDB" id="A0A084IHJ5"/>
<dbReference type="InterPro" id="IPR003661">
    <property type="entry name" value="HisK_dim/P_dom"/>
</dbReference>
<dbReference type="Pfam" id="PF00512">
    <property type="entry name" value="HisKA"/>
    <property type="match status" value="1"/>
</dbReference>
<evidence type="ECO:0000256" key="1">
    <source>
        <dbReference type="ARBA" id="ARBA00000085"/>
    </source>
</evidence>
<evidence type="ECO:0000259" key="9">
    <source>
        <dbReference type="PROSITE" id="PS50109"/>
    </source>
</evidence>
<sequence length="351" mass="37991">MAYLGPTQHFAFVNPAFEHRFGRRPLGSDAVGFFSGMFSPPFEQFINRALAGREVVRTLVYSNRDPEGGRLWLYAVPDVVGDELAGAFVMLEPVAERDRDEIDAPASVPYDQLVHLQRMARLGQIMAGMAHEVGQPVSAIINYADALPRMLDAGESPARLHSLVRALRAQADRASRIITQTRQLLGGRQAGFQDCDLLQVIYRSVELTERSAVDAGVEVRVSAQSPLLPCAGNPAQLEQILINLIGNAINALANESRRIVRVQAENVEDRAIRIRITDSGPGIGADALQSVFEPCQSSGGGMGMGLFVSRQLAEAHGGQLWAEPNRHAGASFVLDLPATSSQRTLEQASAS</sequence>
<protein>
    <recommendedName>
        <fullName evidence="2">histidine kinase</fullName>
        <ecNumber evidence="2">2.7.13.3</ecNumber>
    </recommendedName>
</protein>
<evidence type="ECO:0000256" key="8">
    <source>
        <dbReference type="ARBA" id="ARBA00023012"/>
    </source>
</evidence>
<dbReference type="InterPro" id="IPR004358">
    <property type="entry name" value="Sig_transdc_His_kin-like_C"/>
</dbReference>
<keyword evidence="5" id="KW-0547">Nucleotide-binding</keyword>
<accession>A0A084IHJ5</accession>
<dbReference type="eggNOG" id="COG4191">
    <property type="taxonomic scope" value="Bacteria"/>
</dbReference>
<dbReference type="Proteomes" id="UP000028302">
    <property type="component" value="Unassembled WGS sequence"/>
</dbReference>
<dbReference type="PANTHER" id="PTHR43065">
    <property type="entry name" value="SENSOR HISTIDINE KINASE"/>
    <property type="match status" value="1"/>
</dbReference>
<proteinExistence type="predicted"/>
<name>A0A084IHJ5_SALHC</name>
<gene>
    <name evidence="10" type="ORF">C41B8_16299</name>
</gene>
<evidence type="ECO:0000256" key="4">
    <source>
        <dbReference type="ARBA" id="ARBA00022679"/>
    </source>
</evidence>
<dbReference type="SUPFAM" id="SSF47384">
    <property type="entry name" value="Homodimeric domain of signal transducing histidine kinase"/>
    <property type="match status" value="1"/>
</dbReference>
<dbReference type="Pfam" id="PF02518">
    <property type="entry name" value="HATPase_c"/>
    <property type="match status" value="1"/>
</dbReference>
<dbReference type="CDD" id="cd00082">
    <property type="entry name" value="HisKA"/>
    <property type="match status" value="1"/>
</dbReference>
<keyword evidence="11" id="KW-1185">Reference proteome</keyword>
<dbReference type="SUPFAM" id="SSF55874">
    <property type="entry name" value="ATPase domain of HSP90 chaperone/DNA topoisomerase II/histidine kinase"/>
    <property type="match status" value="1"/>
</dbReference>
<evidence type="ECO:0000256" key="5">
    <source>
        <dbReference type="ARBA" id="ARBA00022741"/>
    </source>
</evidence>
<keyword evidence="7" id="KW-0067">ATP-binding</keyword>
<dbReference type="InterPro" id="IPR036890">
    <property type="entry name" value="HATPase_C_sf"/>
</dbReference>
<evidence type="ECO:0000256" key="7">
    <source>
        <dbReference type="ARBA" id="ARBA00022840"/>
    </source>
</evidence>
<dbReference type="Gene3D" id="3.30.565.10">
    <property type="entry name" value="Histidine kinase-like ATPase, C-terminal domain"/>
    <property type="match status" value="1"/>
</dbReference>
<dbReference type="GO" id="GO:0005524">
    <property type="term" value="F:ATP binding"/>
    <property type="evidence" value="ECO:0007669"/>
    <property type="project" value="UniProtKB-KW"/>
</dbReference>
<dbReference type="InterPro" id="IPR035965">
    <property type="entry name" value="PAS-like_dom_sf"/>
</dbReference>
<dbReference type="Gene3D" id="1.10.287.130">
    <property type="match status" value="1"/>
</dbReference>
<feature type="domain" description="Histidine kinase" evidence="9">
    <location>
        <begin position="128"/>
        <end position="340"/>
    </location>
</feature>
<keyword evidence="8" id="KW-0902">Two-component regulatory system</keyword>
<dbReference type="GO" id="GO:0000155">
    <property type="term" value="F:phosphorelay sensor kinase activity"/>
    <property type="evidence" value="ECO:0007669"/>
    <property type="project" value="InterPro"/>
</dbReference>
<evidence type="ECO:0000313" key="11">
    <source>
        <dbReference type="Proteomes" id="UP000028302"/>
    </source>
</evidence>
<evidence type="ECO:0000256" key="2">
    <source>
        <dbReference type="ARBA" id="ARBA00012438"/>
    </source>
</evidence>
<dbReference type="PROSITE" id="PS50109">
    <property type="entry name" value="HIS_KIN"/>
    <property type="match status" value="1"/>
</dbReference>
<comment type="caution">
    <text evidence="10">The sequence shown here is derived from an EMBL/GenBank/DDBJ whole genome shotgun (WGS) entry which is preliminary data.</text>
</comment>
<keyword evidence="4" id="KW-0808">Transferase</keyword>
<dbReference type="InterPro" id="IPR005467">
    <property type="entry name" value="His_kinase_dom"/>
</dbReference>